<dbReference type="Pfam" id="PF10318">
    <property type="entry name" value="7TM_GPCR_Srh"/>
    <property type="match status" value="1"/>
</dbReference>
<proteinExistence type="predicted"/>
<dbReference type="InterPro" id="IPR019422">
    <property type="entry name" value="7TM_GPCR_serpentine_rcpt_Srh"/>
</dbReference>
<evidence type="ECO:0000313" key="2">
    <source>
        <dbReference type="Proteomes" id="UP000095282"/>
    </source>
</evidence>
<dbReference type="Proteomes" id="UP000095282">
    <property type="component" value="Unplaced"/>
</dbReference>
<accession>A0A1I7UX07</accession>
<dbReference type="PANTHER" id="PTHR46891">
    <property type="entry name" value="SERPENTINE RECEPTOR, CLASS H-RELATED"/>
    <property type="match status" value="1"/>
</dbReference>
<dbReference type="SUPFAM" id="SSF81321">
    <property type="entry name" value="Family A G protein-coupled receptor-like"/>
    <property type="match status" value="1"/>
</dbReference>
<feature type="transmembrane region" description="Helical" evidence="1">
    <location>
        <begin position="35"/>
        <end position="57"/>
    </location>
</feature>
<sequence length="173" mass="19650">MGVLEASMRLPCLPNFIHDAPIFVFLGNNQWTLEFIVIFGLILSFSEIIFFAGYLIQNILKQVKTNKISQKTYRMQKNFIFVLIAQVTIPSILLMGPGSYMVLAALGDYYNQAMNNIVIVTVSCHGFVSTVVMITVHRPYREAVLNFWRLKLKNLKVGERSPSGSVFLIVKKK</sequence>
<keyword evidence="1" id="KW-0472">Membrane</keyword>
<name>A0A1I7UX07_9PELO</name>
<feature type="transmembrane region" description="Helical" evidence="1">
    <location>
        <begin position="117"/>
        <end position="136"/>
    </location>
</feature>
<keyword evidence="2" id="KW-1185">Reference proteome</keyword>
<dbReference type="AlphaFoldDB" id="A0A1I7UX07"/>
<evidence type="ECO:0000256" key="1">
    <source>
        <dbReference type="SAM" id="Phobius"/>
    </source>
</evidence>
<dbReference type="WBParaSite" id="Csp11.Scaffold630.g20181.t2">
    <property type="protein sequence ID" value="Csp11.Scaffold630.g20181.t2"/>
    <property type="gene ID" value="Csp11.Scaffold630.g20181"/>
</dbReference>
<reference evidence="3" key="1">
    <citation type="submission" date="2016-11" db="UniProtKB">
        <authorList>
            <consortium name="WormBaseParasite"/>
        </authorList>
    </citation>
    <scope>IDENTIFICATION</scope>
</reference>
<keyword evidence="1" id="KW-1133">Transmembrane helix</keyword>
<protein>
    <submittedName>
        <fullName evidence="3">Serpentine Receptor, class H</fullName>
    </submittedName>
</protein>
<feature type="transmembrane region" description="Helical" evidence="1">
    <location>
        <begin position="78"/>
        <end position="97"/>
    </location>
</feature>
<evidence type="ECO:0000313" key="3">
    <source>
        <dbReference type="WBParaSite" id="Csp11.Scaffold630.g20181.t2"/>
    </source>
</evidence>
<organism evidence="2 3">
    <name type="scientific">Caenorhabditis tropicalis</name>
    <dbReference type="NCBI Taxonomy" id="1561998"/>
    <lineage>
        <taxon>Eukaryota</taxon>
        <taxon>Metazoa</taxon>
        <taxon>Ecdysozoa</taxon>
        <taxon>Nematoda</taxon>
        <taxon>Chromadorea</taxon>
        <taxon>Rhabditida</taxon>
        <taxon>Rhabditina</taxon>
        <taxon>Rhabditomorpha</taxon>
        <taxon>Rhabditoidea</taxon>
        <taxon>Rhabditidae</taxon>
        <taxon>Peloderinae</taxon>
        <taxon>Caenorhabditis</taxon>
    </lineage>
</organism>
<keyword evidence="1" id="KW-0812">Transmembrane</keyword>